<dbReference type="AlphaFoldDB" id="A0A553HRR2"/>
<dbReference type="STRING" id="2512241.A0A553HRR2"/>
<name>A0A553HRR2_9PEZI</name>
<dbReference type="Proteomes" id="UP000319160">
    <property type="component" value="Unassembled WGS sequence"/>
</dbReference>
<sequence length="449" mass="49667">MAYPTITSCSINVTSFFANTDEIILRLIQERFPQELERLKRAYSIPNPNATPPSTASPSQILFGSQFGEVNRTLVGLIALRWIYNDQYDTFRGTQPDPVALTRESFNWMRQVFKAGLNSEDDLTALITSIVVNDLGKDPQLAADYCSGTGEDISAQNHDLILLKAVEAGLVPSFDRLPENDKADIRRGMKLGAEFNFGQLAQAENVPVCLTALLEIRGHSRAFELRFMELLLDIAGASGHEDWTCAKRFLQSTLDTYRNVYDAAQAVISGSMGLRDAYDLVLVRRSQMLHEKGFRHLDIANAEDRALMRLLCMGGVANLSAAQLYDSVWVDLEVETKASLISDLNIDGSVDQPAILPTYAPALLRKGVDANGPGSTDEKRKRLRSLLRYLCRVLKLTGANIDGSVVVIERSLLTIVQDIVGSEDFWANPEILEAKEVPEGVVAQTSRNI</sequence>
<evidence type="ECO:0000313" key="2">
    <source>
        <dbReference type="Proteomes" id="UP000319160"/>
    </source>
</evidence>
<reference evidence="2" key="1">
    <citation type="submission" date="2019-06" db="EMBL/GenBank/DDBJ databases">
        <title>Draft genome sequence of the griseofulvin-producing fungus Xylaria cubensis strain G536.</title>
        <authorList>
            <person name="Mead M.E."/>
            <person name="Raja H.A."/>
            <person name="Steenwyk J.L."/>
            <person name="Knowles S.L."/>
            <person name="Oberlies N.H."/>
            <person name="Rokas A."/>
        </authorList>
    </citation>
    <scope>NUCLEOTIDE SEQUENCE [LARGE SCALE GENOMIC DNA]</scope>
    <source>
        <strain evidence="2">G536</strain>
    </source>
</reference>
<dbReference type="InterPro" id="IPR049232">
    <property type="entry name" value="DUF6829"/>
</dbReference>
<protein>
    <submittedName>
        <fullName evidence="1">Uncharacterized protein</fullName>
    </submittedName>
</protein>
<dbReference type="Pfam" id="PF20717">
    <property type="entry name" value="DUF6829"/>
    <property type="match status" value="1"/>
</dbReference>
<gene>
    <name evidence="1" type="ORF">FHL15_008412</name>
</gene>
<comment type="caution">
    <text evidence="1">The sequence shown here is derived from an EMBL/GenBank/DDBJ whole genome shotgun (WGS) entry which is preliminary data.</text>
</comment>
<dbReference type="OrthoDB" id="5295627at2759"/>
<proteinExistence type="predicted"/>
<keyword evidence="2" id="KW-1185">Reference proteome</keyword>
<accession>A0A553HRR2</accession>
<evidence type="ECO:0000313" key="1">
    <source>
        <dbReference type="EMBL" id="TRX90637.1"/>
    </source>
</evidence>
<dbReference type="EMBL" id="VFLP01000053">
    <property type="protein sequence ID" value="TRX90637.1"/>
    <property type="molecule type" value="Genomic_DNA"/>
</dbReference>
<organism evidence="1 2">
    <name type="scientific">Xylaria flabelliformis</name>
    <dbReference type="NCBI Taxonomy" id="2512241"/>
    <lineage>
        <taxon>Eukaryota</taxon>
        <taxon>Fungi</taxon>
        <taxon>Dikarya</taxon>
        <taxon>Ascomycota</taxon>
        <taxon>Pezizomycotina</taxon>
        <taxon>Sordariomycetes</taxon>
        <taxon>Xylariomycetidae</taxon>
        <taxon>Xylariales</taxon>
        <taxon>Xylariaceae</taxon>
        <taxon>Xylaria</taxon>
    </lineage>
</organism>